<organism evidence="8 9">
    <name type="scientific">Hericium alpestre</name>
    <dbReference type="NCBI Taxonomy" id="135208"/>
    <lineage>
        <taxon>Eukaryota</taxon>
        <taxon>Fungi</taxon>
        <taxon>Dikarya</taxon>
        <taxon>Basidiomycota</taxon>
        <taxon>Agaricomycotina</taxon>
        <taxon>Agaricomycetes</taxon>
        <taxon>Russulales</taxon>
        <taxon>Hericiaceae</taxon>
        <taxon>Hericium</taxon>
    </lineage>
</organism>
<evidence type="ECO:0000256" key="6">
    <source>
        <dbReference type="ARBA" id="ARBA00023004"/>
    </source>
</evidence>
<keyword evidence="4" id="KW-0479">Metal-binding</keyword>
<comment type="similarity">
    <text evidence="2">Belongs to the cytochrome P450 family.</text>
</comment>
<keyword evidence="5" id="KW-0560">Oxidoreductase</keyword>
<keyword evidence="7" id="KW-0503">Monooxygenase</keyword>
<accession>A0A4Z0A2Z3</accession>
<evidence type="ECO:0000256" key="1">
    <source>
        <dbReference type="ARBA" id="ARBA00001971"/>
    </source>
</evidence>
<proteinExistence type="inferred from homology"/>
<evidence type="ECO:0000256" key="5">
    <source>
        <dbReference type="ARBA" id="ARBA00023002"/>
    </source>
</evidence>
<dbReference type="Pfam" id="PF00067">
    <property type="entry name" value="p450"/>
    <property type="match status" value="2"/>
</dbReference>
<protein>
    <recommendedName>
        <fullName evidence="10">Cytochrome P450</fullName>
    </recommendedName>
</protein>
<dbReference type="InterPro" id="IPR036396">
    <property type="entry name" value="Cyt_P450_sf"/>
</dbReference>
<keyword evidence="6" id="KW-0408">Iron</keyword>
<comment type="caution">
    <text evidence="8">The sequence shown here is derived from an EMBL/GenBank/DDBJ whole genome shotgun (WGS) entry which is preliminary data.</text>
</comment>
<dbReference type="PANTHER" id="PTHR46300:SF7">
    <property type="entry name" value="P450, PUTATIVE (EUROFUNG)-RELATED"/>
    <property type="match status" value="1"/>
</dbReference>
<keyword evidence="9" id="KW-1185">Reference proteome</keyword>
<evidence type="ECO:0000256" key="2">
    <source>
        <dbReference type="ARBA" id="ARBA00010617"/>
    </source>
</evidence>
<gene>
    <name evidence="8" type="ORF">EWM64_g2623</name>
</gene>
<reference evidence="8 9" key="1">
    <citation type="submission" date="2019-02" db="EMBL/GenBank/DDBJ databases">
        <title>Genome sequencing of the rare red list fungi Hericium alpestre (H. flagellum).</title>
        <authorList>
            <person name="Buettner E."/>
            <person name="Kellner H."/>
        </authorList>
    </citation>
    <scope>NUCLEOTIDE SEQUENCE [LARGE SCALE GENOMIC DNA]</scope>
    <source>
        <strain evidence="8 9">DSM 108284</strain>
    </source>
</reference>
<dbReference type="GO" id="GO:0020037">
    <property type="term" value="F:heme binding"/>
    <property type="evidence" value="ECO:0007669"/>
    <property type="project" value="InterPro"/>
</dbReference>
<dbReference type="Proteomes" id="UP000298061">
    <property type="component" value="Unassembled WGS sequence"/>
</dbReference>
<evidence type="ECO:0000256" key="7">
    <source>
        <dbReference type="ARBA" id="ARBA00023033"/>
    </source>
</evidence>
<dbReference type="GO" id="GO:0016020">
    <property type="term" value="C:membrane"/>
    <property type="evidence" value="ECO:0007669"/>
    <property type="project" value="UniProtKB-SubCell"/>
</dbReference>
<dbReference type="GO" id="GO:0005506">
    <property type="term" value="F:iron ion binding"/>
    <property type="evidence" value="ECO:0007669"/>
    <property type="project" value="InterPro"/>
</dbReference>
<evidence type="ECO:0000256" key="3">
    <source>
        <dbReference type="ARBA" id="ARBA00022617"/>
    </source>
</evidence>
<dbReference type="STRING" id="135208.A0A4Z0A2Z3"/>
<name>A0A4Z0A2Z3_9AGAM</name>
<dbReference type="GO" id="GO:0004497">
    <property type="term" value="F:monooxygenase activity"/>
    <property type="evidence" value="ECO:0007669"/>
    <property type="project" value="UniProtKB-KW"/>
</dbReference>
<dbReference type="InterPro" id="IPR001128">
    <property type="entry name" value="Cyt_P450"/>
</dbReference>
<dbReference type="EMBL" id="SFCI01000217">
    <property type="protein sequence ID" value="TFY81396.1"/>
    <property type="molecule type" value="Genomic_DNA"/>
</dbReference>
<dbReference type="OrthoDB" id="1055148at2759"/>
<evidence type="ECO:0008006" key="10">
    <source>
        <dbReference type="Google" id="ProtNLM"/>
    </source>
</evidence>
<evidence type="ECO:0000313" key="8">
    <source>
        <dbReference type="EMBL" id="TFY81396.1"/>
    </source>
</evidence>
<sequence length="343" mass="38939">MVLADFISIPTVSIACLAVLGIAYHRHQSNKNTRRPPGPKGYPFLGNLLELVNAERPHLLFPLWIKQYGDIVRFTVFGVESILISKFSTAIELLEKRGAIYSDRPHMVLENEILGWDAAMPTMRYGAQFRKHRKLSNALLNPNAARGYIAIHEEVSLRLLSAFASQPDKFYDHILIYATSTIFRISYDIDITDDKHDLVRLANDAVRKSAEAYQASGALVDVFPSLKWLYNSYPTTAPFAGYRRIIEAIKGEVVQANNIPYDMAKEKMTMVTLNNTILAMIHHPEVQRKAQAEIDAVVPLDRLPTLDDRANIPYLEAFVKEAYRNAKLGLPPRHRHPTHRDPR</sequence>
<dbReference type="Gene3D" id="1.10.630.10">
    <property type="entry name" value="Cytochrome P450"/>
    <property type="match status" value="2"/>
</dbReference>
<dbReference type="AlphaFoldDB" id="A0A4Z0A2Z3"/>
<dbReference type="GO" id="GO:0016705">
    <property type="term" value="F:oxidoreductase activity, acting on paired donors, with incorporation or reduction of molecular oxygen"/>
    <property type="evidence" value="ECO:0007669"/>
    <property type="project" value="InterPro"/>
</dbReference>
<dbReference type="PANTHER" id="PTHR46300">
    <property type="entry name" value="P450, PUTATIVE (EUROFUNG)-RELATED-RELATED"/>
    <property type="match status" value="1"/>
</dbReference>
<keyword evidence="3" id="KW-0349">Heme</keyword>
<dbReference type="InterPro" id="IPR050364">
    <property type="entry name" value="Cytochrome_P450_fung"/>
</dbReference>
<evidence type="ECO:0000256" key="4">
    <source>
        <dbReference type="ARBA" id="ARBA00022723"/>
    </source>
</evidence>
<comment type="cofactor">
    <cofactor evidence="1">
        <name>heme</name>
        <dbReference type="ChEBI" id="CHEBI:30413"/>
    </cofactor>
</comment>
<evidence type="ECO:0000313" key="9">
    <source>
        <dbReference type="Proteomes" id="UP000298061"/>
    </source>
</evidence>
<dbReference type="SUPFAM" id="SSF48264">
    <property type="entry name" value="Cytochrome P450"/>
    <property type="match status" value="1"/>
</dbReference>